<protein>
    <recommendedName>
        <fullName evidence="2">Ig-like domain-containing protein</fullName>
    </recommendedName>
</protein>
<evidence type="ECO:0000313" key="3">
    <source>
        <dbReference type="EMBL" id="OWK14967.1"/>
    </source>
</evidence>
<evidence type="ECO:0000313" key="4">
    <source>
        <dbReference type="Proteomes" id="UP000242450"/>
    </source>
</evidence>
<dbReference type="Gene3D" id="2.60.40.10">
    <property type="entry name" value="Immunoglobulins"/>
    <property type="match status" value="1"/>
</dbReference>
<name>A0A212D9M6_CEREH</name>
<dbReference type="Pfam" id="PF07686">
    <property type="entry name" value="V-set"/>
    <property type="match status" value="1"/>
</dbReference>
<dbReference type="SMART" id="SM00406">
    <property type="entry name" value="IGv"/>
    <property type="match status" value="1"/>
</dbReference>
<dbReference type="InterPro" id="IPR013106">
    <property type="entry name" value="Ig_V-set"/>
</dbReference>
<dbReference type="SMART" id="SM00409">
    <property type="entry name" value="IG"/>
    <property type="match status" value="1"/>
</dbReference>
<dbReference type="InterPro" id="IPR007110">
    <property type="entry name" value="Ig-like_dom"/>
</dbReference>
<dbReference type="Proteomes" id="UP000242450">
    <property type="component" value="Chromosome 5"/>
</dbReference>
<dbReference type="SUPFAM" id="SSF48726">
    <property type="entry name" value="Immunoglobulin"/>
    <property type="match status" value="1"/>
</dbReference>
<dbReference type="OrthoDB" id="9809103at2759"/>
<proteinExistence type="predicted"/>
<dbReference type="InterPro" id="IPR003599">
    <property type="entry name" value="Ig_sub"/>
</dbReference>
<dbReference type="PROSITE" id="PS50835">
    <property type="entry name" value="IG_LIKE"/>
    <property type="match status" value="1"/>
</dbReference>
<sequence length="114" mass="12314">MSGPQRSWAQDVLTQPSSVSRSLGQRVIISCSGSSSNIGGDSVSWYQQLPGKAPRFLIYGDDTRALGVPDPISDSKSGNSASLTITLLQGEDEADYYCRSYDDSLDSHMVLHAR</sequence>
<dbReference type="InterPro" id="IPR050150">
    <property type="entry name" value="IgV_Light_Chain"/>
</dbReference>
<gene>
    <name evidence="3" type="ORF">Celaphus_00000001</name>
</gene>
<dbReference type="SMR" id="A0A212D9M6"/>
<reference evidence="3 4" key="1">
    <citation type="journal article" date="2018" name="Mol. Genet. Genomics">
        <title>The red deer Cervus elaphus genome CerEla1.0: sequencing, annotating, genes, and chromosomes.</title>
        <authorList>
            <person name="Bana N.A."/>
            <person name="Nyiri A."/>
            <person name="Nagy J."/>
            <person name="Frank K."/>
            <person name="Nagy T."/>
            <person name="Steger V."/>
            <person name="Schiller M."/>
            <person name="Lakatos P."/>
            <person name="Sugar L."/>
            <person name="Horn P."/>
            <person name="Barta E."/>
            <person name="Orosz L."/>
        </authorList>
    </citation>
    <scope>NUCLEOTIDE SEQUENCE [LARGE SCALE GENOMIC DNA]</scope>
    <source>
        <strain evidence="3">Hungarian</strain>
    </source>
</reference>
<dbReference type="AlphaFoldDB" id="A0A212D9M6"/>
<accession>A0A212D9M6</accession>
<evidence type="ECO:0000259" key="2">
    <source>
        <dbReference type="PROSITE" id="PS50835"/>
    </source>
</evidence>
<dbReference type="PANTHER" id="PTHR23267">
    <property type="entry name" value="IMMUNOGLOBULIN LIGHT CHAIN"/>
    <property type="match status" value="1"/>
</dbReference>
<feature type="region of interest" description="Disordered" evidence="1">
    <location>
        <begin position="1"/>
        <end position="21"/>
    </location>
</feature>
<feature type="domain" description="Ig-like" evidence="2">
    <location>
        <begin position="4"/>
        <end position="99"/>
    </location>
</feature>
<dbReference type="InterPro" id="IPR036179">
    <property type="entry name" value="Ig-like_dom_sf"/>
</dbReference>
<organism evidence="3 4">
    <name type="scientific">Cervus elaphus hippelaphus</name>
    <name type="common">European red deer</name>
    <dbReference type="NCBI Taxonomy" id="46360"/>
    <lineage>
        <taxon>Eukaryota</taxon>
        <taxon>Metazoa</taxon>
        <taxon>Chordata</taxon>
        <taxon>Craniata</taxon>
        <taxon>Vertebrata</taxon>
        <taxon>Euteleostomi</taxon>
        <taxon>Mammalia</taxon>
        <taxon>Eutheria</taxon>
        <taxon>Laurasiatheria</taxon>
        <taxon>Artiodactyla</taxon>
        <taxon>Ruminantia</taxon>
        <taxon>Pecora</taxon>
        <taxon>Cervidae</taxon>
        <taxon>Cervinae</taxon>
        <taxon>Cervus</taxon>
    </lineage>
</organism>
<keyword evidence="4" id="KW-1185">Reference proteome</keyword>
<dbReference type="InterPro" id="IPR013783">
    <property type="entry name" value="Ig-like_fold"/>
</dbReference>
<comment type="caution">
    <text evidence="3">The sequence shown here is derived from an EMBL/GenBank/DDBJ whole genome shotgun (WGS) entry which is preliminary data.</text>
</comment>
<evidence type="ECO:0000256" key="1">
    <source>
        <dbReference type="SAM" id="MobiDB-lite"/>
    </source>
</evidence>
<feature type="non-terminal residue" evidence="3">
    <location>
        <position position="114"/>
    </location>
</feature>
<dbReference type="EMBL" id="MKHE01000005">
    <property type="protein sequence ID" value="OWK14967.1"/>
    <property type="molecule type" value="Genomic_DNA"/>
</dbReference>